<proteinExistence type="predicted"/>
<dbReference type="Pfam" id="PF11042">
    <property type="entry name" value="DUF2750"/>
    <property type="match status" value="1"/>
</dbReference>
<sequence>MADINKKIGNILRMSENERYDYFIRKVADFEVLWGLDDNGWALLGDNEGRQVLPLWPEKEFAELCAIDQWEGFKPKEISLNDFFEKWIPGMTNDNTLVNIFLTPEEKGSVISPKDLGVDLQNEAEQYE</sequence>
<comment type="caution">
    <text evidence="1">The sequence shown here is derived from an EMBL/GenBank/DDBJ whole genome shotgun (WGS) entry which is preliminary data.</text>
</comment>
<reference evidence="1 2" key="1">
    <citation type="submission" date="2023-07" db="EMBL/GenBank/DDBJ databases">
        <title>Functional and genomic diversity of the sorghum phyllosphere microbiome.</title>
        <authorList>
            <person name="Shade A."/>
        </authorList>
    </citation>
    <scope>NUCLEOTIDE SEQUENCE [LARGE SCALE GENOMIC DNA]</scope>
    <source>
        <strain evidence="1 2">SORGH_AS_1064</strain>
    </source>
</reference>
<evidence type="ECO:0008006" key="3">
    <source>
        <dbReference type="Google" id="ProtNLM"/>
    </source>
</evidence>
<evidence type="ECO:0000313" key="2">
    <source>
        <dbReference type="Proteomes" id="UP001225072"/>
    </source>
</evidence>
<dbReference type="RefSeq" id="WP_307451376.1">
    <property type="nucleotide sequence ID" value="NZ_JAUTAL010000001.1"/>
</dbReference>
<dbReference type="InterPro" id="IPR021284">
    <property type="entry name" value="DUF2750"/>
</dbReference>
<dbReference type="Proteomes" id="UP001225072">
    <property type="component" value="Unassembled WGS sequence"/>
</dbReference>
<dbReference type="EMBL" id="JAUTAL010000001">
    <property type="protein sequence ID" value="MDQ1097678.1"/>
    <property type="molecule type" value="Genomic_DNA"/>
</dbReference>
<evidence type="ECO:0000313" key="1">
    <source>
        <dbReference type="EMBL" id="MDQ1097678.1"/>
    </source>
</evidence>
<gene>
    <name evidence="1" type="ORF">QE404_002825</name>
</gene>
<keyword evidence="2" id="KW-1185">Reference proteome</keyword>
<organism evidence="1 2">
    <name type="scientific">Chryseobacterium camelliae</name>
    <dbReference type="NCBI Taxonomy" id="1265445"/>
    <lineage>
        <taxon>Bacteria</taxon>
        <taxon>Pseudomonadati</taxon>
        <taxon>Bacteroidota</taxon>
        <taxon>Flavobacteriia</taxon>
        <taxon>Flavobacteriales</taxon>
        <taxon>Weeksellaceae</taxon>
        <taxon>Chryseobacterium group</taxon>
        <taxon>Chryseobacterium</taxon>
    </lineage>
</organism>
<protein>
    <recommendedName>
        <fullName evidence="3">DUF2750 domain-containing protein</fullName>
    </recommendedName>
</protein>
<accession>A0ABU0TKV7</accession>
<name>A0ABU0TKV7_9FLAO</name>